<evidence type="ECO:0000256" key="1">
    <source>
        <dbReference type="ARBA" id="ARBA00009277"/>
    </source>
</evidence>
<dbReference type="InterPro" id="IPR001584">
    <property type="entry name" value="Integrase_cat-core"/>
</dbReference>
<gene>
    <name evidence="3" type="ORF">GF867_06805</name>
</gene>
<dbReference type="PANTHER" id="PTHR35004:SF8">
    <property type="entry name" value="TRANSPOSASE RV3428C-RELATED"/>
    <property type="match status" value="1"/>
</dbReference>
<dbReference type="Gene3D" id="3.30.420.10">
    <property type="entry name" value="Ribonuclease H-like superfamily/Ribonuclease H"/>
    <property type="match status" value="1"/>
</dbReference>
<dbReference type="GO" id="GO:0015074">
    <property type="term" value="P:DNA integration"/>
    <property type="evidence" value="ECO:0007669"/>
    <property type="project" value="InterPro"/>
</dbReference>
<evidence type="ECO:0000313" key="4">
    <source>
        <dbReference type="Proteomes" id="UP000440066"/>
    </source>
</evidence>
<comment type="caution">
    <text evidence="3">The sequence shown here is derived from an EMBL/GenBank/DDBJ whole genome shotgun (WGS) entry which is preliminary data.</text>
</comment>
<dbReference type="GO" id="GO:0003676">
    <property type="term" value="F:nucleic acid binding"/>
    <property type="evidence" value="ECO:0007669"/>
    <property type="project" value="InterPro"/>
</dbReference>
<protein>
    <submittedName>
        <fullName evidence="3">IS21 family transposase</fullName>
    </submittedName>
</protein>
<feature type="domain" description="Integrase catalytic" evidence="2">
    <location>
        <begin position="113"/>
        <end position="295"/>
    </location>
</feature>
<dbReference type="InterPro" id="IPR036397">
    <property type="entry name" value="RNaseH_sf"/>
</dbReference>
<evidence type="ECO:0000313" key="3">
    <source>
        <dbReference type="EMBL" id="MRJ47269.1"/>
    </source>
</evidence>
<organism evidence="3 4">
    <name type="scientific">Fundicoccus ignavus</name>
    <dbReference type="NCBI Taxonomy" id="2664442"/>
    <lineage>
        <taxon>Bacteria</taxon>
        <taxon>Bacillati</taxon>
        <taxon>Bacillota</taxon>
        <taxon>Bacilli</taxon>
        <taxon>Lactobacillales</taxon>
        <taxon>Aerococcaceae</taxon>
        <taxon>Fundicoccus</taxon>
    </lineage>
</organism>
<name>A0A844BZ24_9LACT</name>
<dbReference type="PROSITE" id="PS50994">
    <property type="entry name" value="INTEGRASE"/>
    <property type="match status" value="1"/>
</dbReference>
<evidence type="ECO:0000259" key="2">
    <source>
        <dbReference type="PROSITE" id="PS50994"/>
    </source>
</evidence>
<dbReference type="NCBIfam" id="NF033546">
    <property type="entry name" value="transpos_IS21"/>
    <property type="match status" value="1"/>
</dbReference>
<dbReference type="Proteomes" id="UP000440066">
    <property type="component" value="Unassembled WGS sequence"/>
</dbReference>
<proteinExistence type="inferred from homology"/>
<dbReference type="PANTHER" id="PTHR35004">
    <property type="entry name" value="TRANSPOSASE RV3428C-RELATED"/>
    <property type="match status" value="1"/>
</dbReference>
<dbReference type="Pfam" id="PF22483">
    <property type="entry name" value="Mu-transpos_C_2"/>
    <property type="match status" value="1"/>
</dbReference>
<comment type="similarity">
    <text evidence="1">Belongs to the transposase IS21/IS408/IS1162 family.</text>
</comment>
<dbReference type="AlphaFoldDB" id="A0A844BZ24"/>
<sequence length="493" mass="57830">MALISAEVALFECNNHKIAQEKDLMYEVLSQWSFKEIEEMFSLPQTKQVSRYYVLPDFQQIAKELVKPGVTLQLLWEEYAQDCRLEGKVFYQLTQFKKHFNEYLNKTNFSHILHHKAGEQAQVDWAGTRPQWIDPMTGEIIKGELFVGTLPFSNYSFAQACVDQKSASWIDAHVKMFEFFKGVPTLLIPDNLRVGVTKHTKNELVLNATYEDMAAHYQTVVVPTRVYRPKDKGSVESHVKHLTTHLIARMRHYQCLSIQEYNHYLLIALAEFNAKPFQKKEGSRQSMYETFEQECLKPLPTYPYEICHFKDAKVYTNSHITLNKHYYSVPYQYIGEKVSLKIYTDRVKIYHKQLLICEHRIAGTRPGAYSTIQSHLPEESQHYGKWNSERYLNWASRIGPNVHTVISRLFDQGPEQQYYRRVHAILKMADTYSDQRLDKACHFALERSTHPTFNLIKQLVEHSMTQTNSNTLPQMEQSYLRGADYYDSFNRKD</sequence>
<dbReference type="InterPro" id="IPR054353">
    <property type="entry name" value="IstA-like_C"/>
</dbReference>
<dbReference type="InterPro" id="IPR012337">
    <property type="entry name" value="RNaseH-like_sf"/>
</dbReference>
<accession>A0A844BZ24</accession>
<dbReference type="SUPFAM" id="SSF53098">
    <property type="entry name" value="Ribonuclease H-like"/>
    <property type="match status" value="1"/>
</dbReference>
<dbReference type="EMBL" id="WJQT01000007">
    <property type="protein sequence ID" value="MRJ47269.1"/>
    <property type="molecule type" value="Genomic_DNA"/>
</dbReference>
<reference evidence="3 4" key="1">
    <citation type="submission" date="2019-11" db="EMBL/GenBank/DDBJ databases">
        <title>Characterisation of Fundicoccus ignavus gen. nov. sp. nov., a novel genus of the family Aerococcaceae from bulk tank milk.</title>
        <authorList>
            <person name="Siebert A."/>
            <person name="Huptas C."/>
            <person name="Wenning M."/>
            <person name="Scherer S."/>
            <person name="Doll E.V."/>
        </authorList>
    </citation>
    <scope>NUCLEOTIDE SEQUENCE [LARGE SCALE GENOMIC DNA]</scope>
    <source>
        <strain evidence="3 4">DSM 109652</strain>
    </source>
</reference>